<keyword evidence="2" id="KW-1185">Reference proteome</keyword>
<evidence type="ECO:0000313" key="1">
    <source>
        <dbReference type="EMBL" id="KAI4388630.1"/>
    </source>
</evidence>
<protein>
    <submittedName>
        <fullName evidence="1">Uncharacterized protein</fullName>
    </submittedName>
</protein>
<accession>A0ACB9SBQ0</accession>
<comment type="caution">
    <text evidence="1">The sequence shown here is derived from an EMBL/GenBank/DDBJ whole genome shotgun (WGS) entry which is preliminary data.</text>
</comment>
<sequence length="72" mass="8275">MRTRGRGLMPNKEEMKGAVECMNPKHTKEDVKRILEYAFTSQTVSNVMICCCGRARVQGRKLPIRLKTKSVY</sequence>
<dbReference type="EMBL" id="CM042880">
    <property type="protein sequence ID" value="KAI4388630.1"/>
    <property type="molecule type" value="Genomic_DNA"/>
</dbReference>
<proteinExistence type="predicted"/>
<name>A0ACB9SBQ0_9MYRT</name>
<dbReference type="Proteomes" id="UP001057402">
    <property type="component" value="Chromosome 1"/>
</dbReference>
<gene>
    <name evidence="1" type="ORF">MLD38_000942</name>
</gene>
<reference evidence="2" key="1">
    <citation type="journal article" date="2023" name="Front. Plant Sci.">
        <title>Chromosomal-level genome assembly of Melastoma candidum provides insights into trichome evolution.</title>
        <authorList>
            <person name="Zhong Y."/>
            <person name="Wu W."/>
            <person name="Sun C."/>
            <person name="Zou P."/>
            <person name="Liu Y."/>
            <person name="Dai S."/>
            <person name="Zhou R."/>
        </authorList>
    </citation>
    <scope>NUCLEOTIDE SEQUENCE [LARGE SCALE GENOMIC DNA]</scope>
</reference>
<organism evidence="1 2">
    <name type="scientific">Melastoma candidum</name>
    <dbReference type="NCBI Taxonomy" id="119954"/>
    <lineage>
        <taxon>Eukaryota</taxon>
        <taxon>Viridiplantae</taxon>
        <taxon>Streptophyta</taxon>
        <taxon>Embryophyta</taxon>
        <taxon>Tracheophyta</taxon>
        <taxon>Spermatophyta</taxon>
        <taxon>Magnoliopsida</taxon>
        <taxon>eudicotyledons</taxon>
        <taxon>Gunneridae</taxon>
        <taxon>Pentapetalae</taxon>
        <taxon>rosids</taxon>
        <taxon>malvids</taxon>
        <taxon>Myrtales</taxon>
        <taxon>Melastomataceae</taxon>
        <taxon>Melastomatoideae</taxon>
        <taxon>Melastomateae</taxon>
        <taxon>Melastoma</taxon>
    </lineage>
</organism>
<evidence type="ECO:0000313" key="2">
    <source>
        <dbReference type="Proteomes" id="UP001057402"/>
    </source>
</evidence>